<dbReference type="Proteomes" id="UP001248709">
    <property type="component" value="Unassembled WGS sequence"/>
</dbReference>
<keyword evidence="4" id="KW-1185">Reference proteome</keyword>
<dbReference type="InterPro" id="IPR002711">
    <property type="entry name" value="HNH"/>
</dbReference>
<proteinExistence type="predicted"/>
<sequence length="601" mass="69125">MAGKIKLIPNANLDHIIPSDSLLTTTDYLSDKVSDEVQYHKKEYLDFKDFQPDFSGFSIWDRFRKPEFQRQTNSWTDEKYINLLKTLKNNQVIPGVIFWLNPETGHIFVLDGAHRLSAIRGWITNDWGDSDEAKEYGYLEEDEIRASARLRQSVKDSIGDFEECRKAISKFKKIVDQKKNPKEELDPKIEEMGRFMYHLNTSLKVPIQWVTGGYQDAEQSFVNINTGGTPLSTEEALFIENRRSPVARAMAGIISNGSKPSLWIDHGEKCTKLSQTLYKLLLAPSDNIPSKIKVSDYPLILLKKQNSYDRYQFLQYLFCIIKHGQTGDNNITETLKHLANESNDEVVADATLDELERTLYHITSLIGNSPQSLGVLPVFYFYSSKGQYSNLLFFSFLMWLFKGTEKEILNRKLEFTLHRSYFEEMWILIKDHVIKHLGRKGGPSRLSKNQAELFNSLIECIKKCKVSNMSPDEAVEIFLKDLDSKAYSEYLKKKNESGKPFSQFSSNTKIQQEVAAYFEGSYKCELCKGAIDLGVSQQFDHIELRSLGGTNSINNGRVVHPWCNNHRDKLPKSRYTTSNPIDPPQIEPKPDLVYNQVEFNF</sequence>
<organism evidence="3 4">
    <name type="scientific">Paenibacillus forsythiae</name>
    <dbReference type="NCBI Taxonomy" id="365616"/>
    <lineage>
        <taxon>Bacteria</taxon>
        <taxon>Bacillati</taxon>
        <taxon>Bacillota</taxon>
        <taxon>Bacilli</taxon>
        <taxon>Bacillales</taxon>
        <taxon>Paenibacillaceae</taxon>
        <taxon>Paenibacillus</taxon>
    </lineage>
</organism>
<comment type="caution">
    <text evidence="3">The sequence shown here is derived from an EMBL/GenBank/DDBJ whole genome shotgun (WGS) entry which is preliminary data.</text>
</comment>
<evidence type="ECO:0000259" key="1">
    <source>
        <dbReference type="Pfam" id="PF01844"/>
    </source>
</evidence>
<feature type="domain" description="HNH" evidence="1">
    <location>
        <begin position="524"/>
        <end position="567"/>
    </location>
</feature>
<gene>
    <name evidence="3" type="ORF">J2Z22_001572</name>
</gene>
<dbReference type="InterPro" id="IPR003615">
    <property type="entry name" value="HNH_nuc"/>
</dbReference>
<evidence type="ECO:0008006" key="5">
    <source>
        <dbReference type="Google" id="ProtNLM"/>
    </source>
</evidence>
<protein>
    <recommendedName>
        <fullName evidence="5">HNH nuclease domain-containing protein</fullName>
    </recommendedName>
</protein>
<dbReference type="EMBL" id="JAUSUY010000005">
    <property type="protein sequence ID" value="MDT3426052.1"/>
    <property type="molecule type" value="Genomic_DNA"/>
</dbReference>
<dbReference type="Gene3D" id="1.10.30.50">
    <property type="match status" value="1"/>
</dbReference>
<name>A0ABU3H5F3_9BACL</name>
<feature type="domain" description="GmrSD restriction endonucleases N-terminal" evidence="2">
    <location>
        <begin position="63"/>
        <end position="236"/>
    </location>
</feature>
<evidence type="ECO:0000313" key="4">
    <source>
        <dbReference type="Proteomes" id="UP001248709"/>
    </source>
</evidence>
<reference evidence="3 4" key="1">
    <citation type="submission" date="2023-07" db="EMBL/GenBank/DDBJ databases">
        <title>Genomic Encyclopedia of Type Strains, Phase IV (KMG-IV): sequencing the most valuable type-strain genomes for metagenomic binning, comparative biology and taxonomic classification.</title>
        <authorList>
            <person name="Goeker M."/>
        </authorList>
    </citation>
    <scope>NUCLEOTIDE SEQUENCE [LARGE SCALE GENOMIC DNA]</scope>
    <source>
        <strain evidence="3 4">T98</strain>
    </source>
</reference>
<dbReference type="Pfam" id="PF01844">
    <property type="entry name" value="HNH"/>
    <property type="match status" value="1"/>
</dbReference>
<evidence type="ECO:0000313" key="3">
    <source>
        <dbReference type="EMBL" id="MDT3426052.1"/>
    </source>
</evidence>
<dbReference type="CDD" id="cd00085">
    <property type="entry name" value="HNHc"/>
    <property type="match status" value="1"/>
</dbReference>
<dbReference type="RefSeq" id="WP_025702447.1">
    <property type="nucleotide sequence ID" value="NZ_JAUSUY010000005.1"/>
</dbReference>
<dbReference type="Pfam" id="PF03235">
    <property type="entry name" value="GmrSD_N"/>
    <property type="match status" value="1"/>
</dbReference>
<evidence type="ECO:0000259" key="2">
    <source>
        <dbReference type="Pfam" id="PF03235"/>
    </source>
</evidence>
<dbReference type="InterPro" id="IPR004919">
    <property type="entry name" value="GmrSD_N"/>
</dbReference>
<accession>A0ABU3H5F3</accession>